<dbReference type="AlphaFoldDB" id="T2MEI2"/>
<comment type="cofactor">
    <cofactor evidence="1">
        <name>Zn(2+)</name>
        <dbReference type="ChEBI" id="CHEBI:29105"/>
    </cofactor>
</comment>
<keyword evidence="7" id="KW-0862">Zinc</keyword>
<dbReference type="PANTHER" id="PTHR46986:SF1">
    <property type="entry name" value="ENDORIBONUCLEASE YBEY, CHLOROPLASTIC"/>
    <property type="match status" value="1"/>
</dbReference>
<evidence type="ECO:0000256" key="5">
    <source>
        <dbReference type="ARBA" id="ARBA00022759"/>
    </source>
</evidence>
<evidence type="ECO:0000256" key="3">
    <source>
        <dbReference type="ARBA" id="ARBA00022722"/>
    </source>
</evidence>
<dbReference type="NCBIfam" id="TIGR00043">
    <property type="entry name" value="rRNA maturation RNase YbeY"/>
    <property type="match status" value="1"/>
</dbReference>
<sequence length="185" mass="21724">SCSYVRGGFCHLTRRRLKRSLKKSLKMSIVIKNLQKAAIINTWQVRKDLITLRNIMGLQSFDVGLLFLSKNKMRELNYAHRKIDEATDILSFPFHQSLTNADISKMNLEEKNLGDIFLCPQLIRRKYDVHDFELRSVFVPLLTHGLVHLCGYAHETEEQYELMHAKELEILKRFEKYSGKQFLPL</sequence>
<evidence type="ECO:0000256" key="7">
    <source>
        <dbReference type="ARBA" id="ARBA00022833"/>
    </source>
</evidence>
<organism evidence="8">
    <name type="scientific">Hydra vulgaris</name>
    <name type="common">Hydra</name>
    <name type="synonym">Hydra attenuata</name>
    <dbReference type="NCBI Taxonomy" id="6087"/>
    <lineage>
        <taxon>Eukaryota</taxon>
        <taxon>Metazoa</taxon>
        <taxon>Cnidaria</taxon>
        <taxon>Hydrozoa</taxon>
        <taxon>Hydroidolina</taxon>
        <taxon>Anthoathecata</taxon>
        <taxon>Aplanulata</taxon>
        <taxon>Hydridae</taxon>
        <taxon>Hydra</taxon>
    </lineage>
</organism>
<dbReference type="InterPro" id="IPR023091">
    <property type="entry name" value="MetalPrtase_cat_dom_sf_prd"/>
</dbReference>
<comment type="similarity">
    <text evidence="2">Belongs to the endoribonuclease YbeY family.</text>
</comment>
<keyword evidence="6" id="KW-0378">Hydrolase</keyword>
<dbReference type="HAMAP" id="MF_00009">
    <property type="entry name" value="Endoribonucl_YbeY"/>
    <property type="match status" value="1"/>
</dbReference>
<dbReference type="EMBL" id="HAAD01004416">
    <property type="protein sequence ID" value="CDG70648.1"/>
    <property type="molecule type" value="mRNA"/>
</dbReference>
<keyword evidence="4" id="KW-0479">Metal-binding</keyword>
<evidence type="ECO:0000256" key="6">
    <source>
        <dbReference type="ARBA" id="ARBA00022801"/>
    </source>
</evidence>
<keyword evidence="5" id="KW-0255">Endonuclease</keyword>
<evidence type="ECO:0000256" key="4">
    <source>
        <dbReference type="ARBA" id="ARBA00022723"/>
    </source>
</evidence>
<dbReference type="PANTHER" id="PTHR46986">
    <property type="entry name" value="ENDORIBONUCLEASE YBEY, CHLOROPLASTIC"/>
    <property type="match status" value="1"/>
</dbReference>
<name>T2MEI2_HYDVU</name>
<dbReference type="OrthoDB" id="27226at2759"/>
<dbReference type="GO" id="GO:0046872">
    <property type="term" value="F:metal ion binding"/>
    <property type="evidence" value="ECO:0007669"/>
    <property type="project" value="UniProtKB-KW"/>
</dbReference>
<dbReference type="SUPFAM" id="SSF55486">
    <property type="entry name" value="Metalloproteases ('zincins'), catalytic domain"/>
    <property type="match status" value="1"/>
</dbReference>
<dbReference type="GO" id="GO:0004519">
    <property type="term" value="F:endonuclease activity"/>
    <property type="evidence" value="ECO:0007669"/>
    <property type="project" value="UniProtKB-KW"/>
</dbReference>
<dbReference type="GO" id="GO:0004222">
    <property type="term" value="F:metalloendopeptidase activity"/>
    <property type="evidence" value="ECO:0007669"/>
    <property type="project" value="InterPro"/>
</dbReference>
<protein>
    <submittedName>
        <fullName evidence="8">rRNA maturation factor homolog</fullName>
    </submittedName>
</protein>
<dbReference type="Pfam" id="PF02130">
    <property type="entry name" value="YbeY"/>
    <property type="match status" value="1"/>
</dbReference>
<dbReference type="GO" id="GO:0006364">
    <property type="term" value="P:rRNA processing"/>
    <property type="evidence" value="ECO:0007669"/>
    <property type="project" value="InterPro"/>
</dbReference>
<evidence type="ECO:0000256" key="1">
    <source>
        <dbReference type="ARBA" id="ARBA00001947"/>
    </source>
</evidence>
<keyword evidence="3" id="KW-0540">Nuclease</keyword>
<evidence type="ECO:0000313" key="8">
    <source>
        <dbReference type="EMBL" id="CDG70648.1"/>
    </source>
</evidence>
<gene>
    <name evidence="8" type="primary">YBEY</name>
</gene>
<evidence type="ECO:0000256" key="2">
    <source>
        <dbReference type="ARBA" id="ARBA00010875"/>
    </source>
</evidence>
<reference evidence="8" key="1">
    <citation type="journal article" date="2013" name="Genome Biol. Evol.">
        <title>Punctuated emergences of genetic and phenotypic innovations in eumetazoan, bilaterian, euteleostome, and hominidae ancestors.</title>
        <authorList>
            <person name="Wenger Y."/>
            <person name="Galliot B."/>
        </authorList>
    </citation>
    <scope>NUCLEOTIDE SEQUENCE</scope>
    <source>
        <tissue evidence="8">Whole animals</tissue>
    </source>
</reference>
<proteinExistence type="evidence at transcript level"/>
<dbReference type="Gene3D" id="3.40.390.30">
    <property type="entry name" value="Metalloproteases ('zincins'), catalytic domain"/>
    <property type="match status" value="1"/>
</dbReference>
<dbReference type="InterPro" id="IPR002036">
    <property type="entry name" value="YbeY"/>
</dbReference>
<accession>T2MEI2</accession>
<feature type="non-terminal residue" evidence="8">
    <location>
        <position position="1"/>
    </location>
</feature>